<reference evidence="2 3" key="1">
    <citation type="submission" date="2020-04" db="EMBL/GenBank/DDBJ databases">
        <title>Advantages and limits of metagenomic assembly and binning of a giant virus.</title>
        <authorList>
            <person name="Schulz F."/>
            <person name="Andreani J."/>
            <person name="Francis R."/>
            <person name="Boudjemaa H."/>
            <person name="Bou Khalil J.Y."/>
            <person name="Lee J."/>
            <person name="La Scola B."/>
            <person name="Woyke T."/>
        </authorList>
    </citation>
    <scope>NUCLEOTIDE SEQUENCE [LARGE SCALE GENOMIC DNA]</scope>
    <source>
        <strain evidence="2 3">FV1/VV64</strain>
    </source>
</reference>
<gene>
    <name evidence="2" type="ORF">Fadolivirus_1_300</name>
</gene>
<dbReference type="EMBL" id="MT418680">
    <property type="protein sequence ID" value="QKF93758.1"/>
    <property type="molecule type" value="Genomic_DNA"/>
</dbReference>
<organism evidence="2 3">
    <name type="scientific">Fadolivirus FV1/VV64</name>
    <dbReference type="NCBI Taxonomy" id="3070911"/>
    <lineage>
        <taxon>Viruses</taxon>
        <taxon>Varidnaviria</taxon>
        <taxon>Bamfordvirae</taxon>
        <taxon>Nucleocytoviricota</taxon>
        <taxon>Megaviricetes</taxon>
        <taxon>Imitervirales</taxon>
        <taxon>Mimiviridae</taxon>
        <taxon>Klosneuvirinae</taxon>
        <taxon>Fadolivirus</taxon>
        <taxon>Fadolivirus algeromassiliense</taxon>
    </lineage>
</organism>
<keyword evidence="3" id="KW-1185">Reference proteome</keyword>
<accession>A0A7D3R1F0</accession>
<sequence length="163" mass="18668">MNLNIKDKQIVSDKEVNTSNGIVYDFGEENTSGNVPIEKILDQVISILEYMNTPELKTLKETNYPLYEQTIEDKYPDFSYNYYSVFKMVISGEDITPLFKMLEVLGDVRAGKTSFEDGEKNVGQYLTKFLPDGLLDKLENGELGVNDIKTPNKKKNKKNKKKH</sequence>
<name>A0A7D3R1F0_9VIRU</name>
<evidence type="ECO:0000313" key="2">
    <source>
        <dbReference type="EMBL" id="QKF93758.1"/>
    </source>
</evidence>
<protein>
    <submittedName>
        <fullName evidence="2">Uncharacterized protein</fullName>
    </submittedName>
</protein>
<feature type="region of interest" description="Disordered" evidence="1">
    <location>
        <begin position="144"/>
        <end position="163"/>
    </location>
</feature>
<evidence type="ECO:0000313" key="3">
    <source>
        <dbReference type="Proteomes" id="UP001162001"/>
    </source>
</evidence>
<evidence type="ECO:0000256" key="1">
    <source>
        <dbReference type="SAM" id="MobiDB-lite"/>
    </source>
</evidence>
<proteinExistence type="predicted"/>
<dbReference type="Proteomes" id="UP001162001">
    <property type="component" value="Segment"/>
</dbReference>
<feature type="compositionally biased region" description="Basic residues" evidence="1">
    <location>
        <begin position="151"/>
        <end position="163"/>
    </location>
</feature>